<dbReference type="RefSeq" id="WP_134566933.1">
    <property type="nucleotide sequence ID" value="NZ_SOFP01000046.1"/>
</dbReference>
<dbReference type="EMBL" id="SOFP01000046">
    <property type="protein sequence ID" value="TFC15189.1"/>
    <property type="molecule type" value="Genomic_DNA"/>
</dbReference>
<dbReference type="InterPro" id="IPR001915">
    <property type="entry name" value="Peptidase_M48"/>
</dbReference>
<dbReference type="Proteomes" id="UP000298412">
    <property type="component" value="Unassembled WGS sequence"/>
</dbReference>
<evidence type="ECO:0000256" key="4">
    <source>
        <dbReference type="ARBA" id="ARBA00022833"/>
    </source>
</evidence>
<feature type="transmembrane region" description="Helical" evidence="7">
    <location>
        <begin position="176"/>
        <end position="195"/>
    </location>
</feature>
<keyword evidence="1 6" id="KW-0645">Protease</keyword>
<keyword evidence="7" id="KW-1133">Transmembrane helix</keyword>
<organism evidence="9 10">
    <name type="scientific">Cryobacterium algoritolerans</name>
    <dbReference type="NCBI Taxonomy" id="1259184"/>
    <lineage>
        <taxon>Bacteria</taxon>
        <taxon>Bacillati</taxon>
        <taxon>Actinomycetota</taxon>
        <taxon>Actinomycetes</taxon>
        <taxon>Micrococcales</taxon>
        <taxon>Microbacteriaceae</taxon>
        <taxon>Cryobacterium</taxon>
    </lineage>
</organism>
<evidence type="ECO:0000256" key="7">
    <source>
        <dbReference type="SAM" id="Phobius"/>
    </source>
</evidence>
<feature type="transmembrane region" description="Helical" evidence="7">
    <location>
        <begin position="34"/>
        <end position="55"/>
    </location>
</feature>
<proteinExistence type="inferred from homology"/>
<feature type="domain" description="Peptidase M48" evidence="8">
    <location>
        <begin position="126"/>
        <end position="182"/>
    </location>
</feature>
<dbReference type="AlphaFoldDB" id="A0A4V3IEX2"/>
<sequence>MIYSLYLPLVVACLLAMAGPVVSRHLTPSAATRLLCALALLSAVATVGTLALLAVGGSVKMLPFLGVGADREQLVGGRDGVPWPIGAVALVMLVLLAVRTVFAVVHEWQTLRELQEVVNESEDGLMVLVDSRPYAFAVPIGAGTVIVSTAMLETLTGPERQALLAHEQAHLTNRHHLYQVIAVIAVAINPLLGTIRREIKLQTERWADERAAEEAGRPVTARSLARAALAATRTPPSVMAYTSDHVRERLAALAVEPPTSRWATVIPVAIAVIVGGAALLDALKACVTVLEVFYP</sequence>
<evidence type="ECO:0000313" key="9">
    <source>
        <dbReference type="EMBL" id="TFC15189.1"/>
    </source>
</evidence>
<keyword evidence="10" id="KW-1185">Reference proteome</keyword>
<evidence type="ECO:0000256" key="1">
    <source>
        <dbReference type="ARBA" id="ARBA00022670"/>
    </source>
</evidence>
<dbReference type="Gene3D" id="3.30.2010.10">
    <property type="entry name" value="Metalloproteases ('zincins'), catalytic domain"/>
    <property type="match status" value="1"/>
</dbReference>
<comment type="caution">
    <text evidence="9">The sequence shown here is derived from an EMBL/GenBank/DDBJ whole genome shotgun (WGS) entry which is preliminary data.</text>
</comment>
<comment type="similarity">
    <text evidence="6">Belongs to the peptidase M48 family.</text>
</comment>
<keyword evidence="7" id="KW-0812">Transmembrane</keyword>
<gene>
    <name evidence="9" type="ORF">E3O19_08640</name>
</gene>
<dbReference type="GO" id="GO:0006508">
    <property type="term" value="P:proteolysis"/>
    <property type="evidence" value="ECO:0007669"/>
    <property type="project" value="UniProtKB-KW"/>
</dbReference>
<dbReference type="GO" id="GO:0046872">
    <property type="term" value="F:metal ion binding"/>
    <property type="evidence" value="ECO:0007669"/>
    <property type="project" value="UniProtKB-KW"/>
</dbReference>
<name>A0A4V3IEX2_9MICO</name>
<keyword evidence="3 6" id="KW-0378">Hydrolase</keyword>
<keyword evidence="7" id="KW-0472">Membrane</keyword>
<evidence type="ECO:0000313" key="10">
    <source>
        <dbReference type="Proteomes" id="UP000298412"/>
    </source>
</evidence>
<evidence type="ECO:0000259" key="8">
    <source>
        <dbReference type="Pfam" id="PF01435"/>
    </source>
</evidence>
<dbReference type="PANTHER" id="PTHR34978:SF3">
    <property type="entry name" value="SLR0241 PROTEIN"/>
    <property type="match status" value="1"/>
</dbReference>
<evidence type="ECO:0000256" key="5">
    <source>
        <dbReference type="ARBA" id="ARBA00023049"/>
    </source>
</evidence>
<protein>
    <submittedName>
        <fullName evidence="9">M56 family peptidase</fullName>
    </submittedName>
</protein>
<evidence type="ECO:0000256" key="6">
    <source>
        <dbReference type="RuleBase" id="RU003983"/>
    </source>
</evidence>
<feature type="transmembrane region" description="Helical" evidence="7">
    <location>
        <begin position="134"/>
        <end position="156"/>
    </location>
</feature>
<dbReference type="OrthoDB" id="9785340at2"/>
<comment type="cofactor">
    <cofactor evidence="6">
        <name>Zn(2+)</name>
        <dbReference type="ChEBI" id="CHEBI:29105"/>
    </cofactor>
    <text evidence="6">Binds 1 zinc ion per subunit.</text>
</comment>
<evidence type="ECO:0000256" key="3">
    <source>
        <dbReference type="ARBA" id="ARBA00022801"/>
    </source>
</evidence>
<dbReference type="CDD" id="cd07326">
    <property type="entry name" value="M56_BlaR1_MecR1_like"/>
    <property type="match status" value="1"/>
</dbReference>
<feature type="transmembrane region" description="Helical" evidence="7">
    <location>
        <begin position="83"/>
        <end position="105"/>
    </location>
</feature>
<keyword evidence="4 6" id="KW-0862">Zinc</keyword>
<keyword evidence="2" id="KW-0479">Metal-binding</keyword>
<dbReference type="PANTHER" id="PTHR34978">
    <property type="entry name" value="POSSIBLE SENSOR-TRANSDUCER PROTEIN BLAR"/>
    <property type="match status" value="1"/>
</dbReference>
<dbReference type="InterPro" id="IPR052173">
    <property type="entry name" value="Beta-lactam_resp_regulator"/>
</dbReference>
<keyword evidence="5 6" id="KW-0482">Metalloprotease</keyword>
<dbReference type="GO" id="GO:0004222">
    <property type="term" value="F:metalloendopeptidase activity"/>
    <property type="evidence" value="ECO:0007669"/>
    <property type="project" value="InterPro"/>
</dbReference>
<reference evidence="9 10" key="1">
    <citation type="submission" date="2019-03" db="EMBL/GenBank/DDBJ databases">
        <title>Genomics of glacier-inhabiting Cryobacterium strains.</title>
        <authorList>
            <person name="Liu Q."/>
            <person name="Xin Y.-H."/>
        </authorList>
    </citation>
    <scope>NUCLEOTIDE SEQUENCE [LARGE SCALE GENOMIC DNA]</scope>
    <source>
        <strain evidence="9 10">MDT1-3</strain>
    </source>
</reference>
<feature type="transmembrane region" description="Helical" evidence="7">
    <location>
        <begin position="6"/>
        <end position="22"/>
    </location>
</feature>
<dbReference type="Pfam" id="PF01435">
    <property type="entry name" value="Peptidase_M48"/>
    <property type="match status" value="1"/>
</dbReference>
<accession>A0A4V3IEX2</accession>
<evidence type="ECO:0000256" key="2">
    <source>
        <dbReference type="ARBA" id="ARBA00022723"/>
    </source>
</evidence>